<proteinExistence type="predicted"/>
<dbReference type="SUPFAM" id="SSF140361">
    <property type="entry name" value="MIT domain-like"/>
    <property type="match status" value="1"/>
</dbReference>
<organism evidence="1 2">
    <name type="scientific">Paragonimus westermani</name>
    <dbReference type="NCBI Taxonomy" id="34504"/>
    <lineage>
        <taxon>Eukaryota</taxon>
        <taxon>Metazoa</taxon>
        <taxon>Spiralia</taxon>
        <taxon>Lophotrochozoa</taxon>
        <taxon>Platyhelminthes</taxon>
        <taxon>Trematoda</taxon>
        <taxon>Digenea</taxon>
        <taxon>Plagiorchiida</taxon>
        <taxon>Troglotremata</taxon>
        <taxon>Troglotrematidae</taxon>
        <taxon>Paragonimus</taxon>
    </lineage>
</organism>
<keyword evidence="2" id="KW-1185">Reference proteome</keyword>
<dbReference type="AlphaFoldDB" id="A0A5J4NGK0"/>
<sequence>MELVDEMESNLNAAHFCERRAASALEHGQLEDAVEFYRNAIVLMQSARVEMDDDAILVDVQLAALRKGLTRALLKKNSSNDLSVTELTERSPSDACSRASVLPMRPVDPPTATKFPKCEQQTKEELKTCMDELRRWLDVFSKECELGRQELEAERARRLAAEAELLASQVCSSRLMLASTYSLNLPDPSDSNSWADFVSSNDHSKTCAFRTPLNSPSNQSDIWFDASNA</sequence>
<evidence type="ECO:0000313" key="1">
    <source>
        <dbReference type="EMBL" id="KAA3674612.1"/>
    </source>
</evidence>
<gene>
    <name evidence="1" type="ORF">DEA37_0005663</name>
</gene>
<protein>
    <submittedName>
        <fullName evidence="1">Uncharacterized protein</fullName>
    </submittedName>
</protein>
<evidence type="ECO:0000313" key="2">
    <source>
        <dbReference type="Proteomes" id="UP000324629"/>
    </source>
</evidence>
<reference evidence="1 2" key="1">
    <citation type="journal article" date="2019" name="Gigascience">
        <title>Whole-genome sequence of the oriental lung fluke Paragonimus westermani.</title>
        <authorList>
            <person name="Oey H."/>
            <person name="Zakrzewski M."/>
            <person name="Narain K."/>
            <person name="Devi K.R."/>
            <person name="Agatsuma T."/>
            <person name="Nawaratna S."/>
            <person name="Gobert G.N."/>
            <person name="Jones M.K."/>
            <person name="Ragan M.A."/>
            <person name="McManus D.P."/>
            <person name="Krause L."/>
        </authorList>
    </citation>
    <scope>NUCLEOTIDE SEQUENCE [LARGE SCALE GENOMIC DNA]</scope>
    <source>
        <strain evidence="1 2">IND2009</strain>
    </source>
</reference>
<name>A0A5J4NGK0_9TREM</name>
<accession>A0A5J4NGK0</accession>
<dbReference type="Gene3D" id="1.20.58.80">
    <property type="entry name" value="Phosphotransferase system, lactose/cellobiose-type IIA subunit"/>
    <property type="match status" value="1"/>
</dbReference>
<comment type="caution">
    <text evidence="1">The sequence shown here is derived from an EMBL/GenBank/DDBJ whole genome shotgun (WGS) entry which is preliminary data.</text>
</comment>
<dbReference type="Proteomes" id="UP000324629">
    <property type="component" value="Unassembled WGS sequence"/>
</dbReference>
<dbReference type="EMBL" id="QNGE01003023">
    <property type="protein sequence ID" value="KAA3674612.1"/>
    <property type="molecule type" value="Genomic_DNA"/>
</dbReference>